<name>A0ABW7HI66_9BURK</name>
<organism evidence="1 2">
    <name type="scientific">Pelomonas candidula</name>
    <dbReference type="NCBI Taxonomy" id="3299025"/>
    <lineage>
        <taxon>Bacteria</taxon>
        <taxon>Pseudomonadati</taxon>
        <taxon>Pseudomonadota</taxon>
        <taxon>Betaproteobacteria</taxon>
        <taxon>Burkholderiales</taxon>
        <taxon>Sphaerotilaceae</taxon>
        <taxon>Roseateles</taxon>
    </lineage>
</organism>
<gene>
    <name evidence="1" type="ORF">ACG04R_23275</name>
</gene>
<dbReference type="RefSeq" id="WP_394416014.1">
    <property type="nucleotide sequence ID" value="NZ_JBIGIC010000014.1"/>
</dbReference>
<evidence type="ECO:0000313" key="2">
    <source>
        <dbReference type="Proteomes" id="UP001606134"/>
    </source>
</evidence>
<accession>A0ABW7HI66</accession>
<dbReference type="EMBL" id="JBIGIC010000014">
    <property type="protein sequence ID" value="MFG6489617.1"/>
    <property type="molecule type" value="Genomic_DNA"/>
</dbReference>
<dbReference type="Proteomes" id="UP001606134">
    <property type="component" value="Unassembled WGS sequence"/>
</dbReference>
<comment type="caution">
    <text evidence="1">The sequence shown here is derived from an EMBL/GenBank/DDBJ whole genome shotgun (WGS) entry which is preliminary data.</text>
</comment>
<evidence type="ECO:0000313" key="1">
    <source>
        <dbReference type="EMBL" id="MFG6489617.1"/>
    </source>
</evidence>
<protein>
    <submittedName>
        <fullName evidence="1">Uncharacterized protein</fullName>
    </submittedName>
</protein>
<sequence length="266" mass="28865">MAGTSYSRTAGHAILPGTWEFVRRRGNVPDSDLLDPAERYDYDTVNADKRAEFDRLAARDLTEPPEFLQFALANGRDALSDYPGAAPLGTGAVALDTFDPALVARAAAKFGMTAQKVEDELRKFSGAVQLVELLPGQELYRTVGLTATGALYGSVTNKILGNYWEPVCPDEYDDVGHWRASTAVLAEWNGDYGYVRVQLARPVAVLAGTVGQQDLNRQPGQVLPGGAQQFFIPRLVDADLVTPVTGQPLKNIIRRTVFGARTRGTP</sequence>
<proteinExistence type="predicted"/>
<reference evidence="1 2" key="1">
    <citation type="submission" date="2024-08" db="EMBL/GenBank/DDBJ databases">
        <authorList>
            <person name="Lu H."/>
        </authorList>
    </citation>
    <scope>NUCLEOTIDE SEQUENCE [LARGE SCALE GENOMIC DNA]</scope>
    <source>
        <strain evidence="1 2">BYS78W</strain>
    </source>
</reference>
<keyword evidence="2" id="KW-1185">Reference proteome</keyword>